<feature type="region of interest" description="Disordered" evidence="1">
    <location>
        <begin position="281"/>
        <end position="400"/>
    </location>
</feature>
<sequence length="1426" mass="157449">MAAHLIELARRASSTVTRSLQVYAQTDVAQMGSFRMRSLTPLLVMRYSSSFGGAGKRPPKEPVSNKALFGSGKRKKKTQSSSPKQNPEESQNWLARMKNVTDAMRQQSRAKNVWNARQKYYSVSGADTYKGWSRLSEPVHAIVKNVKNEFKTANEIAFASAKKSSKLEEAGVKSESAKIGFKAEKGNKRSPASETRLSKEMEEWLNKNMSMLEKISGAPNAPLKIKESIFTKKFKEPSVGNPGKSSASPAGCTVPRASSNVFKMSTSGSYVKKDVGEINAQISRMRSDKNVEKDSLRFPNETPTGEQKGVNELLEIRPRYVETIVDPHKPQNRKKASTSATDLSSPKSNAPARESKSSAYDLKIDPTTMVKKPLCREKTKSGLDASPTAAPGKNGVGVGLKKNDVTAKWTKNDVSVKMNKNVPGDTKGFVLVGEANAAKTFGKNTSNFVLHDNPHVKKAERKKASSSKSETWASSRSAPGAQSFGYDLKMNPRSVEKNGSGKDNARTSAEEVFNSYSRGLESSRKAFSDVRKASNAFDIVSRPNITNKEGKEMINSVLASASPKVSPKRKETPNSAPVTVNNFKPTNYITNIPAAARTNNANISAVDQNELKASELKDRLNDRILSHYRLTSIKNDKSVSLHGDKPFQINAGKWGQKNVAPLAPSDSGKMEEAVLEDSRAVKSPKPIIDMMTGIQSRTMDKFIKDGAHARRGSVIQKQQHATAKPPKVAELKPDVEKSKKREKKTKQTKWQPLPSRSEPQLSVQPGEVAASSVPRGRSAPDCSVQLYGTRGSAAIKSGTTTKSCTTSNRMVSGEPSPAPNTVDVGDVELWSKMARNRMSHCEKLATSPEAGSVKSGSSAPIRGSKSPKRTNYSQNLSRSSPAVYRENSAPRFGKVTGINSSHRDNTVSPSRTKPEHSRKPVASRRDQDLIQSIRDQWGEDLRIKYPNLDKFVGRLRSKNIEQQMTPTNETGYSSDIEEGNSHEKAQKPSRELFSTYDPLMYDLGLNQRYRPGKPNGTPRQVSTAENTSSNAIGDSTPPSTCTSGSNAPEVISSKSSIFSSYEGDHKDAARTRGTAAARPQVKGNYKIVPLEEWMRTRENLLVEKMQKTPQKKSSTDRQHKFISPGKSQVFYTNDDTFSLNADPVHSDRFVKRYGNKKSTDRRERRDQMLKTEDEGSLKPLDARHEMYRDICETYMKAGGRADKSSRGAPPVTKKLDVIRTGSSVDPRPKDVWSSDRAPQSAARSQSILDVDSVLSQMQLHEAYRSVQEEQDGVACDRARGENPVCMPPNELFRGLDGRMTMTVNSVEDCKYQPEVKSRPIASHRSTRSRVPSGQPDTEDPSQMAGFTGRTPKPRIGYDGLEDPDNLREILAAKRRQIALEAQKELICRCEDNIRKHESALERYRALLSMAQEEGIDILNGDDTKRR</sequence>
<feature type="region of interest" description="Disordered" evidence="1">
    <location>
        <begin position="560"/>
        <end position="579"/>
    </location>
</feature>
<feature type="compositionally biased region" description="Basic and acidic residues" evidence="1">
    <location>
        <begin position="1157"/>
        <end position="1177"/>
    </location>
</feature>
<dbReference type="Proteomes" id="UP001497497">
    <property type="component" value="Unassembled WGS sequence"/>
</dbReference>
<evidence type="ECO:0000313" key="3">
    <source>
        <dbReference type="Proteomes" id="UP001497497"/>
    </source>
</evidence>
<feature type="compositionally biased region" description="Polar residues" evidence="1">
    <location>
        <begin position="960"/>
        <end position="973"/>
    </location>
</feature>
<feature type="compositionally biased region" description="Low complexity" evidence="1">
    <location>
        <begin position="796"/>
        <end position="807"/>
    </location>
</feature>
<feature type="compositionally biased region" description="Basic and acidic residues" evidence="1">
    <location>
        <begin position="285"/>
        <end position="296"/>
    </location>
</feature>
<gene>
    <name evidence="2" type="ORF">GSLYS_00014790001</name>
</gene>
<feature type="region of interest" description="Disordered" evidence="1">
    <location>
        <begin position="1005"/>
        <end position="1049"/>
    </location>
</feature>
<protein>
    <submittedName>
        <fullName evidence="2">Uncharacterized protein</fullName>
    </submittedName>
</protein>
<evidence type="ECO:0000256" key="1">
    <source>
        <dbReference type="SAM" id="MobiDB-lite"/>
    </source>
</evidence>
<feature type="region of interest" description="Disordered" evidence="1">
    <location>
        <begin position="711"/>
        <end position="823"/>
    </location>
</feature>
<evidence type="ECO:0000313" key="2">
    <source>
        <dbReference type="EMBL" id="CAL1541148.1"/>
    </source>
</evidence>
<name>A0AAV2I3N1_LYMST</name>
<proteinExistence type="predicted"/>
<keyword evidence="3" id="KW-1185">Reference proteome</keyword>
<feature type="region of interest" description="Disordered" evidence="1">
    <location>
        <begin position="959"/>
        <end position="989"/>
    </location>
</feature>
<feature type="region of interest" description="Disordered" evidence="1">
    <location>
        <begin position="1153"/>
        <end position="1177"/>
    </location>
</feature>
<feature type="compositionally biased region" description="Basic and acidic residues" evidence="1">
    <location>
        <begin position="727"/>
        <end position="739"/>
    </location>
</feature>
<feature type="compositionally biased region" description="Low complexity" evidence="1">
    <location>
        <begin position="466"/>
        <end position="478"/>
    </location>
</feature>
<feature type="compositionally biased region" description="Basic and acidic residues" evidence="1">
    <location>
        <begin position="314"/>
        <end position="329"/>
    </location>
</feature>
<dbReference type="EMBL" id="CAXITT010000417">
    <property type="protein sequence ID" value="CAL1541148.1"/>
    <property type="molecule type" value="Genomic_DNA"/>
</dbReference>
<feature type="region of interest" description="Disordered" evidence="1">
    <location>
        <begin position="1314"/>
        <end position="1360"/>
    </location>
</feature>
<feature type="region of interest" description="Disordered" evidence="1">
    <location>
        <begin position="235"/>
        <end position="259"/>
    </location>
</feature>
<feature type="compositionally biased region" description="Polar residues" evidence="1">
    <location>
        <begin position="1017"/>
        <end position="1046"/>
    </location>
</feature>
<feature type="compositionally biased region" description="Polar residues" evidence="1">
    <location>
        <begin position="869"/>
        <end position="880"/>
    </location>
</feature>
<accession>A0AAV2I3N1</accession>
<feature type="region of interest" description="Disordered" evidence="1">
    <location>
        <begin position="1198"/>
        <end position="1244"/>
    </location>
</feature>
<comment type="caution">
    <text evidence="2">The sequence shown here is derived from an EMBL/GenBank/DDBJ whole genome shotgun (WGS) entry which is preliminary data.</text>
</comment>
<organism evidence="2 3">
    <name type="scientific">Lymnaea stagnalis</name>
    <name type="common">Great pond snail</name>
    <name type="synonym">Helix stagnalis</name>
    <dbReference type="NCBI Taxonomy" id="6523"/>
    <lineage>
        <taxon>Eukaryota</taxon>
        <taxon>Metazoa</taxon>
        <taxon>Spiralia</taxon>
        <taxon>Lophotrochozoa</taxon>
        <taxon>Mollusca</taxon>
        <taxon>Gastropoda</taxon>
        <taxon>Heterobranchia</taxon>
        <taxon>Euthyneura</taxon>
        <taxon>Panpulmonata</taxon>
        <taxon>Hygrophila</taxon>
        <taxon>Lymnaeoidea</taxon>
        <taxon>Lymnaeidae</taxon>
        <taxon>Lymnaea</taxon>
    </lineage>
</organism>
<reference evidence="2 3" key="1">
    <citation type="submission" date="2024-04" db="EMBL/GenBank/DDBJ databases">
        <authorList>
            <consortium name="Genoscope - CEA"/>
            <person name="William W."/>
        </authorList>
    </citation>
    <scope>NUCLEOTIDE SEQUENCE [LARGE SCALE GENOMIC DNA]</scope>
</reference>
<feature type="region of interest" description="Disordered" evidence="1">
    <location>
        <begin position="842"/>
        <end position="927"/>
    </location>
</feature>
<feature type="region of interest" description="Disordered" evidence="1">
    <location>
        <begin position="445"/>
        <end position="508"/>
    </location>
</feature>
<feature type="compositionally biased region" description="Basic and acidic residues" evidence="1">
    <location>
        <begin position="494"/>
        <end position="508"/>
    </location>
</feature>
<feature type="compositionally biased region" description="Basic and acidic residues" evidence="1">
    <location>
        <begin position="979"/>
        <end position="989"/>
    </location>
</feature>
<feature type="region of interest" description="Disordered" evidence="1">
    <location>
        <begin position="51"/>
        <end position="91"/>
    </location>
</feature>
<feature type="compositionally biased region" description="Polar residues" evidence="1">
    <location>
        <begin position="79"/>
        <end position="91"/>
    </location>
</feature>
<feature type="compositionally biased region" description="Polar residues" evidence="1">
    <location>
        <begin position="337"/>
        <end position="348"/>
    </location>
</feature>
<feature type="compositionally biased region" description="Basic and acidic residues" evidence="1">
    <location>
        <begin position="912"/>
        <end position="927"/>
    </location>
</feature>